<gene>
    <name evidence="10" type="ORF">L227DRAFT_649074</name>
</gene>
<dbReference type="STRING" id="1328759.A0A5C2SR69"/>
<dbReference type="FunFam" id="3.40.20.10:FF:000042">
    <property type="entry name" value="Actin depolymerizing protein"/>
    <property type="match status" value="1"/>
</dbReference>
<dbReference type="GO" id="GO:0005737">
    <property type="term" value="C:cytoplasm"/>
    <property type="evidence" value="ECO:0007669"/>
    <property type="project" value="TreeGrafter"/>
</dbReference>
<evidence type="ECO:0000256" key="2">
    <source>
        <dbReference type="ARBA" id="ARBA00009557"/>
    </source>
</evidence>
<dbReference type="InterPro" id="IPR002108">
    <property type="entry name" value="ADF-H"/>
</dbReference>
<evidence type="ECO:0000256" key="4">
    <source>
        <dbReference type="ARBA" id="ARBA00022737"/>
    </source>
</evidence>
<name>A0A5C2SR69_9APHY</name>
<dbReference type="EMBL" id="ML122251">
    <property type="protein sequence ID" value="RPD66332.1"/>
    <property type="molecule type" value="Genomic_DNA"/>
</dbReference>
<feature type="domain" description="ADF-H" evidence="9">
    <location>
        <begin position="179"/>
        <end position="321"/>
    </location>
</feature>
<proteinExistence type="inferred from homology"/>
<reference evidence="10" key="1">
    <citation type="journal article" date="2018" name="Genome Biol. Evol.">
        <title>Genomics and development of Lentinus tigrinus, a white-rot wood-decaying mushroom with dimorphic fruiting bodies.</title>
        <authorList>
            <person name="Wu B."/>
            <person name="Xu Z."/>
            <person name="Knudson A."/>
            <person name="Carlson A."/>
            <person name="Chen N."/>
            <person name="Kovaka S."/>
            <person name="LaButti K."/>
            <person name="Lipzen A."/>
            <person name="Pennachio C."/>
            <person name="Riley R."/>
            <person name="Schakwitz W."/>
            <person name="Umezawa K."/>
            <person name="Ohm R.A."/>
            <person name="Grigoriev I.V."/>
            <person name="Nagy L.G."/>
            <person name="Gibbons J."/>
            <person name="Hibbett D."/>
        </authorList>
    </citation>
    <scope>NUCLEOTIDE SEQUENCE [LARGE SCALE GENOMIC DNA]</scope>
    <source>
        <strain evidence="10">ALCF2SS1-6</strain>
    </source>
</reference>
<dbReference type="GO" id="GO:0005884">
    <property type="term" value="C:actin filament"/>
    <property type="evidence" value="ECO:0007669"/>
    <property type="project" value="TreeGrafter"/>
</dbReference>
<dbReference type="GO" id="GO:0051015">
    <property type="term" value="F:actin filament binding"/>
    <property type="evidence" value="ECO:0007669"/>
    <property type="project" value="TreeGrafter"/>
</dbReference>
<evidence type="ECO:0000256" key="1">
    <source>
        <dbReference type="ARBA" id="ARBA00004245"/>
    </source>
</evidence>
<comment type="subcellular location">
    <subcellularLocation>
        <location evidence="1">Cytoplasm</location>
        <location evidence="1">Cytoskeleton</location>
    </subcellularLocation>
</comment>
<dbReference type="Proteomes" id="UP000313359">
    <property type="component" value="Unassembled WGS sequence"/>
</dbReference>
<sequence>MSAPTGISVSPELASAFSDAVASTDTRFLKISIKNESLVPDGVHPPSGSLEQDLDKLGDLLEDNVPAYILVRMDDPTSEWLAVHYVPDSAKVRDKMLYAATRTILTKSLGAAHFTDNIFATSKDDLNADAYAKHKRHLAAPKPMSAWEKEMEEVKAAEREAGGRSYEGSQARQNHVGQGVSLKWSPEVEEAVKELGATEESRLVVFNIDPATEGLHLTFNSAVDVSQVGNSLPPSDPAYAFFAWPQSHTSPPRREIIPIYSCPSASPVRHRMLYSSASLVTVNEVKDYLKNMGTTSTFSPRKLETSDPTEVNEQFLVSELGWAGPEAPTSTAGGPTASAEKKPFARPKGPGRKR</sequence>
<dbReference type="GO" id="GO:0003785">
    <property type="term" value="F:actin monomer binding"/>
    <property type="evidence" value="ECO:0007669"/>
    <property type="project" value="TreeGrafter"/>
</dbReference>
<protein>
    <submittedName>
        <fullName evidence="10">Actin depolymerizing protein</fullName>
    </submittedName>
</protein>
<dbReference type="Pfam" id="PF00241">
    <property type="entry name" value="Cofilin_ADF"/>
    <property type="match status" value="2"/>
</dbReference>
<dbReference type="Gene3D" id="3.40.20.10">
    <property type="entry name" value="Severin"/>
    <property type="match status" value="2"/>
</dbReference>
<keyword evidence="4" id="KW-0677">Repeat</keyword>
<dbReference type="CDD" id="cd11285">
    <property type="entry name" value="ADF_Twf-N_like"/>
    <property type="match status" value="1"/>
</dbReference>
<comment type="subunit">
    <text evidence="7">Interacts with G-actin; ADP-actin form.</text>
</comment>
<keyword evidence="5" id="KW-0009">Actin-binding</keyword>
<evidence type="ECO:0000256" key="7">
    <source>
        <dbReference type="ARBA" id="ARBA00038532"/>
    </source>
</evidence>
<dbReference type="GO" id="GO:0030042">
    <property type="term" value="P:actin filament depolymerization"/>
    <property type="evidence" value="ECO:0007669"/>
    <property type="project" value="TreeGrafter"/>
</dbReference>
<dbReference type="PANTHER" id="PTHR13759">
    <property type="entry name" value="TWINFILIN"/>
    <property type="match status" value="1"/>
</dbReference>
<keyword evidence="6" id="KW-0206">Cytoskeleton</keyword>
<evidence type="ECO:0000256" key="5">
    <source>
        <dbReference type="ARBA" id="ARBA00023203"/>
    </source>
</evidence>
<evidence type="ECO:0000256" key="3">
    <source>
        <dbReference type="ARBA" id="ARBA00022490"/>
    </source>
</evidence>
<evidence type="ECO:0000259" key="9">
    <source>
        <dbReference type="PROSITE" id="PS51263"/>
    </source>
</evidence>
<dbReference type="InterPro" id="IPR029006">
    <property type="entry name" value="ADF-H/Gelsolin-like_dom_sf"/>
</dbReference>
<evidence type="ECO:0000313" key="10">
    <source>
        <dbReference type="EMBL" id="RPD66332.1"/>
    </source>
</evidence>
<dbReference type="OrthoDB" id="10006997at2759"/>
<dbReference type="InterPro" id="IPR028458">
    <property type="entry name" value="Twinfilin"/>
</dbReference>
<keyword evidence="11" id="KW-1185">Reference proteome</keyword>
<evidence type="ECO:0000256" key="6">
    <source>
        <dbReference type="ARBA" id="ARBA00023212"/>
    </source>
</evidence>
<feature type="region of interest" description="Disordered" evidence="8">
    <location>
        <begin position="320"/>
        <end position="354"/>
    </location>
</feature>
<evidence type="ECO:0000256" key="8">
    <source>
        <dbReference type="SAM" id="MobiDB-lite"/>
    </source>
</evidence>
<feature type="domain" description="ADF-H" evidence="9">
    <location>
        <begin position="6"/>
        <end position="136"/>
    </location>
</feature>
<dbReference type="PANTHER" id="PTHR13759:SF1">
    <property type="entry name" value="TWINFILIN"/>
    <property type="match status" value="1"/>
</dbReference>
<dbReference type="GO" id="GO:0051016">
    <property type="term" value="P:barbed-end actin filament capping"/>
    <property type="evidence" value="ECO:0007669"/>
    <property type="project" value="TreeGrafter"/>
</dbReference>
<dbReference type="PROSITE" id="PS51263">
    <property type="entry name" value="ADF_H"/>
    <property type="match status" value="2"/>
</dbReference>
<comment type="similarity">
    <text evidence="2">Belongs to the actin-binding proteins ADF family. Twinfilin subfamily.</text>
</comment>
<dbReference type="AlphaFoldDB" id="A0A5C2SR69"/>
<keyword evidence="3" id="KW-0963">Cytoplasm</keyword>
<evidence type="ECO:0000313" key="11">
    <source>
        <dbReference type="Proteomes" id="UP000313359"/>
    </source>
</evidence>
<accession>A0A5C2SR69</accession>
<dbReference type="SMART" id="SM00102">
    <property type="entry name" value="ADF"/>
    <property type="match status" value="2"/>
</dbReference>
<dbReference type="SUPFAM" id="SSF55753">
    <property type="entry name" value="Actin depolymerizing proteins"/>
    <property type="match status" value="2"/>
</dbReference>
<organism evidence="10 11">
    <name type="scientific">Lentinus tigrinus ALCF2SS1-6</name>
    <dbReference type="NCBI Taxonomy" id="1328759"/>
    <lineage>
        <taxon>Eukaryota</taxon>
        <taxon>Fungi</taxon>
        <taxon>Dikarya</taxon>
        <taxon>Basidiomycota</taxon>
        <taxon>Agaricomycotina</taxon>
        <taxon>Agaricomycetes</taxon>
        <taxon>Polyporales</taxon>
        <taxon>Polyporaceae</taxon>
        <taxon>Lentinus</taxon>
    </lineage>
</organism>